<dbReference type="RefSeq" id="WP_016402948.1">
    <property type="nucleotide sequence ID" value="NZ_BARX01000024.1"/>
</dbReference>
<keyword evidence="4" id="KW-0479">Metal-binding</keyword>
<dbReference type="EMBL" id="BARX01000024">
    <property type="protein sequence ID" value="GAD03181.1"/>
    <property type="molecule type" value="Genomic_DNA"/>
</dbReference>
<dbReference type="AlphaFoldDB" id="R9PTX5"/>
<keyword evidence="3" id="KW-0645">Protease</keyword>
<protein>
    <submittedName>
        <fullName evidence="12">Cell wall endopeptidase</fullName>
    </submittedName>
</protein>
<evidence type="ECO:0000256" key="4">
    <source>
        <dbReference type="ARBA" id="ARBA00022723"/>
    </source>
</evidence>
<dbReference type="PANTHER" id="PTHR21666:SF292">
    <property type="entry name" value="MUREIN DD-ENDOPEPTIDASE MEPM"/>
    <property type="match status" value="1"/>
</dbReference>
<dbReference type="SUPFAM" id="SSF51261">
    <property type="entry name" value="Duplicated hybrid motif"/>
    <property type="match status" value="1"/>
</dbReference>
<keyword evidence="7" id="KW-0482">Metalloprotease</keyword>
<reference evidence="12" key="1">
    <citation type="journal article" date="2013" name="Genome Announc.">
        <title>Draft Genome Sequence of Agarivorans albus Strain MKT 106T, an Agarolytic Marine Bacterium.</title>
        <authorList>
            <person name="Yasuike M."/>
            <person name="Nakamura Y."/>
            <person name="Kai W."/>
            <person name="Fujiwara A."/>
            <person name="Fukui Y."/>
            <person name="Satomi M."/>
            <person name="Sano M."/>
        </authorList>
    </citation>
    <scope>NUCLEOTIDE SEQUENCE [LARGE SCALE GENOMIC DNA]</scope>
</reference>
<dbReference type="GO" id="GO:0004222">
    <property type="term" value="F:metalloendopeptidase activity"/>
    <property type="evidence" value="ECO:0007669"/>
    <property type="project" value="TreeGrafter"/>
</dbReference>
<dbReference type="OrthoDB" id="9805070at2"/>
<comment type="subcellular location">
    <subcellularLocation>
        <location evidence="2">Cell envelope</location>
    </subcellularLocation>
</comment>
<gene>
    <name evidence="12" type="ORF">AALB_3261</name>
</gene>
<dbReference type="InterPro" id="IPR045834">
    <property type="entry name" value="Csd3_N2"/>
</dbReference>
<dbReference type="Pfam" id="PF01551">
    <property type="entry name" value="Peptidase_M23"/>
    <property type="match status" value="1"/>
</dbReference>
<dbReference type="InterPro" id="IPR011055">
    <property type="entry name" value="Dup_hybrid_motif"/>
</dbReference>
<dbReference type="CDD" id="cd12797">
    <property type="entry name" value="M23_peptidase"/>
    <property type="match status" value="1"/>
</dbReference>
<accession>R9PTX5</accession>
<dbReference type="GO" id="GO:0006508">
    <property type="term" value="P:proteolysis"/>
    <property type="evidence" value="ECO:0007669"/>
    <property type="project" value="UniProtKB-KW"/>
</dbReference>
<name>R9PTX5_AGAAL</name>
<evidence type="ECO:0000313" key="13">
    <source>
        <dbReference type="Proteomes" id="UP000014461"/>
    </source>
</evidence>
<feature type="region of interest" description="Disordered" evidence="8">
    <location>
        <begin position="82"/>
        <end position="102"/>
    </location>
</feature>
<dbReference type="PANTHER" id="PTHR21666">
    <property type="entry name" value="PEPTIDASE-RELATED"/>
    <property type="match status" value="1"/>
</dbReference>
<dbReference type="STRING" id="1331007.AALB_3261"/>
<evidence type="ECO:0000256" key="2">
    <source>
        <dbReference type="ARBA" id="ARBA00004196"/>
    </source>
</evidence>
<evidence type="ECO:0000259" key="11">
    <source>
        <dbReference type="Pfam" id="PF19425"/>
    </source>
</evidence>
<keyword evidence="5" id="KW-0378">Hydrolase</keyword>
<dbReference type="Gene3D" id="3.10.450.350">
    <property type="match status" value="2"/>
</dbReference>
<proteinExistence type="predicted"/>
<evidence type="ECO:0000259" key="9">
    <source>
        <dbReference type="Pfam" id="PF01551"/>
    </source>
</evidence>
<dbReference type="Proteomes" id="UP000014461">
    <property type="component" value="Unassembled WGS sequence"/>
</dbReference>
<keyword evidence="13" id="KW-1185">Reference proteome</keyword>
<dbReference type="GO" id="GO:0042834">
    <property type="term" value="F:peptidoglycan binding"/>
    <property type="evidence" value="ECO:0007669"/>
    <property type="project" value="InterPro"/>
</dbReference>
<evidence type="ECO:0000256" key="5">
    <source>
        <dbReference type="ARBA" id="ARBA00022801"/>
    </source>
</evidence>
<evidence type="ECO:0000259" key="10">
    <source>
        <dbReference type="Pfam" id="PF04225"/>
    </source>
</evidence>
<sequence>MFNSKTRLFGRPSRLPNKHWQLIIACGVLVGIASIWPSSKQVSTNSRQLIELPQNDFKSESDGITFSLASRSNEAIDIVKQNTQDEPSAEQFRQAAESPVVAKQNTNEPTLAAAKAEPEQAEVGGERSYQYTIEKGDTLGKIFTRFNIDQTTMYQVLEADISVLALDTLSPGHDLTFTIDHDQQQLLALQLAFNPAQKIIFKRVDASSFEYETINIEGQWQKQAIAGTIEGSFYVSARKAGLSPSEVEQVAQMFKDKLRFSRDFRAGDVFQVVRNRQYIDDELTGQSEISAVRIFNRGNEYSAYLFSNGNYYDKDGESLARAFMRVPLKGAHRVTSGFNPRRKHPITRRISPHNGADFGVAIGTPVLAAGDGVVTRVENHPYAGKYIVIQHGGKYRSRYLHLNKFKVRKGQRVTRGQVIADSGNTGRSTGPHLHYEFHINGRAVNPMTAKIPLASAIDKQERAEFDQLVSNMNDLIAAG</sequence>
<dbReference type="GO" id="GO:0030313">
    <property type="term" value="C:cell envelope"/>
    <property type="evidence" value="ECO:0007669"/>
    <property type="project" value="UniProtKB-SubCell"/>
</dbReference>
<dbReference type="InterPro" id="IPR007340">
    <property type="entry name" value="LysM_Opacity-associatedA"/>
</dbReference>
<dbReference type="Pfam" id="PF19425">
    <property type="entry name" value="Csd3_N2"/>
    <property type="match status" value="1"/>
</dbReference>
<evidence type="ECO:0000256" key="3">
    <source>
        <dbReference type="ARBA" id="ARBA00022670"/>
    </source>
</evidence>
<evidence type="ECO:0000256" key="8">
    <source>
        <dbReference type="SAM" id="MobiDB-lite"/>
    </source>
</evidence>
<organism evidence="12 13">
    <name type="scientific">Agarivorans albus MKT 106</name>
    <dbReference type="NCBI Taxonomy" id="1331007"/>
    <lineage>
        <taxon>Bacteria</taxon>
        <taxon>Pseudomonadati</taxon>
        <taxon>Pseudomonadota</taxon>
        <taxon>Gammaproteobacteria</taxon>
        <taxon>Alteromonadales</taxon>
        <taxon>Alteromonadaceae</taxon>
        <taxon>Agarivorans</taxon>
    </lineage>
</organism>
<dbReference type="GO" id="GO:0046872">
    <property type="term" value="F:metal ion binding"/>
    <property type="evidence" value="ECO:0007669"/>
    <property type="project" value="UniProtKB-KW"/>
</dbReference>
<evidence type="ECO:0000256" key="7">
    <source>
        <dbReference type="ARBA" id="ARBA00023049"/>
    </source>
</evidence>
<dbReference type="InterPro" id="IPR016047">
    <property type="entry name" value="M23ase_b-sheet_dom"/>
</dbReference>
<feature type="domain" description="Csd3-like second N-terminal" evidence="11">
    <location>
        <begin position="217"/>
        <end position="340"/>
    </location>
</feature>
<evidence type="ECO:0000256" key="1">
    <source>
        <dbReference type="ARBA" id="ARBA00001947"/>
    </source>
</evidence>
<feature type="domain" description="M23ase beta-sheet core" evidence="9">
    <location>
        <begin position="352"/>
        <end position="446"/>
    </location>
</feature>
<keyword evidence="6" id="KW-0862">Zinc</keyword>
<dbReference type="Gene3D" id="2.70.70.10">
    <property type="entry name" value="Glucose Permease (Domain IIA)"/>
    <property type="match status" value="1"/>
</dbReference>
<evidence type="ECO:0000313" key="12">
    <source>
        <dbReference type="EMBL" id="GAD03181.1"/>
    </source>
</evidence>
<feature type="domain" description="Opacity-associated protein A LysM-like" evidence="10">
    <location>
        <begin position="129"/>
        <end position="212"/>
    </location>
</feature>
<evidence type="ECO:0000256" key="6">
    <source>
        <dbReference type="ARBA" id="ARBA00022833"/>
    </source>
</evidence>
<dbReference type="InterPro" id="IPR050570">
    <property type="entry name" value="Cell_wall_metabolism_enzyme"/>
</dbReference>
<comment type="cofactor">
    <cofactor evidence="1">
        <name>Zn(2+)</name>
        <dbReference type="ChEBI" id="CHEBI:29105"/>
    </cofactor>
</comment>
<dbReference type="FunFam" id="2.70.70.10:FF:000002">
    <property type="entry name" value="Murein DD-endopeptidase MepM"/>
    <property type="match status" value="1"/>
</dbReference>
<comment type="caution">
    <text evidence="12">The sequence shown here is derived from an EMBL/GenBank/DDBJ whole genome shotgun (WGS) entry which is preliminary data.</text>
</comment>
<dbReference type="Pfam" id="PF04225">
    <property type="entry name" value="LysM_OapA"/>
    <property type="match status" value="1"/>
</dbReference>